<proteinExistence type="predicted"/>
<dbReference type="InterPro" id="IPR023271">
    <property type="entry name" value="Aquaporin-like"/>
</dbReference>
<dbReference type="Gene3D" id="1.20.1080.10">
    <property type="entry name" value="Glycerol uptake facilitator protein"/>
    <property type="match status" value="1"/>
</dbReference>
<reference evidence="6" key="2">
    <citation type="submission" date="2021-09" db="EMBL/GenBank/DDBJ databases">
        <authorList>
            <person name="Gilroy R."/>
        </authorList>
    </citation>
    <scope>NUCLEOTIDE SEQUENCE</scope>
    <source>
        <strain evidence="6">CHK173-2145</strain>
    </source>
</reference>
<dbReference type="AlphaFoldDB" id="A0A921F0S5"/>
<evidence type="ECO:0000313" key="7">
    <source>
        <dbReference type="Proteomes" id="UP000721920"/>
    </source>
</evidence>
<evidence type="ECO:0000256" key="3">
    <source>
        <dbReference type="ARBA" id="ARBA00022989"/>
    </source>
</evidence>
<feature type="transmembrane region" description="Helical" evidence="5">
    <location>
        <begin position="6"/>
        <end position="29"/>
    </location>
</feature>
<gene>
    <name evidence="6" type="ORF">K8U88_03080</name>
</gene>
<reference evidence="6" key="1">
    <citation type="journal article" date="2021" name="PeerJ">
        <title>Extensive microbial diversity within the chicken gut microbiome revealed by metagenomics and culture.</title>
        <authorList>
            <person name="Gilroy R."/>
            <person name="Ravi A."/>
            <person name="Getino M."/>
            <person name="Pursley I."/>
            <person name="Horton D.L."/>
            <person name="Alikhan N.F."/>
            <person name="Baker D."/>
            <person name="Gharbi K."/>
            <person name="Hall N."/>
            <person name="Watson M."/>
            <person name="Adriaenssens E.M."/>
            <person name="Foster-Nyarko E."/>
            <person name="Jarju S."/>
            <person name="Secka A."/>
            <person name="Antonio M."/>
            <person name="Oren A."/>
            <person name="Chaudhuri R.R."/>
            <person name="La Ragione R."/>
            <person name="Hildebrand F."/>
            <person name="Pallen M.J."/>
        </authorList>
    </citation>
    <scope>NUCLEOTIDE SEQUENCE</scope>
    <source>
        <strain evidence="6">CHK173-2145</strain>
    </source>
</reference>
<evidence type="ECO:0000313" key="6">
    <source>
        <dbReference type="EMBL" id="HJE86549.1"/>
    </source>
</evidence>
<feature type="non-terminal residue" evidence="6">
    <location>
        <position position="1"/>
    </location>
</feature>
<protein>
    <submittedName>
        <fullName evidence="6">Aquaporin</fullName>
    </submittedName>
</protein>
<organism evidence="6 7">
    <name type="scientific">Levilactobacillus hammesii</name>
    <dbReference type="NCBI Taxonomy" id="267633"/>
    <lineage>
        <taxon>Bacteria</taxon>
        <taxon>Bacillati</taxon>
        <taxon>Bacillota</taxon>
        <taxon>Bacilli</taxon>
        <taxon>Lactobacillales</taxon>
        <taxon>Lactobacillaceae</taxon>
        <taxon>Levilactobacillus</taxon>
    </lineage>
</organism>
<evidence type="ECO:0000256" key="1">
    <source>
        <dbReference type="ARBA" id="ARBA00004141"/>
    </source>
</evidence>
<name>A0A921F0S5_9LACO</name>
<accession>A0A921F0S5</accession>
<comment type="subcellular location">
    <subcellularLocation>
        <location evidence="1">Membrane</location>
        <topology evidence="1">Multi-pass membrane protein</topology>
    </subcellularLocation>
</comment>
<dbReference type="Proteomes" id="UP000721920">
    <property type="component" value="Unassembled WGS sequence"/>
</dbReference>
<keyword evidence="2 5" id="KW-0812">Transmembrane</keyword>
<keyword evidence="4 5" id="KW-0472">Membrane</keyword>
<keyword evidence="3 5" id="KW-1133">Transmembrane helix</keyword>
<evidence type="ECO:0000256" key="2">
    <source>
        <dbReference type="ARBA" id="ARBA00022692"/>
    </source>
</evidence>
<evidence type="ECO:0000256" key="4">
    <source>
        <dbReference type="ARBA" id="ARBA00023136"/>
    </source>
</evidence>
<dbReference type="GO" id="GO:0016020">
    <property type="term" value="C:membrane"/>
    <property type="evidence" value="ECO:0007669"/>
    <property type="project" value="UniProtKB-SubCell"/>
</dbReference>
<comment type="caution">
    <text evidence="6">The sequence shown here is derived from an EMBL/GenBank/DDBJ whole genome shotgun (WGS) entry which is preliminary data.</text>
</comment>
<dbReference type="SUPFAM" id="SSF81338">
    <property type="entry name" value="Aquaporin-like"/>
    <property type="match status" value="1"/>
</dbReference>
<dbReference type="EMBL" id="DYXN01000044">
    <property type="protein sequence ID" value="HJE86549.1"/>
    <property type="molecule type" value="Genomic_DNA"/>
</dbReference>
<sequence>GSSEWGYAWVPMCGPIVGGVLAAGLQVLVS</sequence>
<evidence type="ECO:0000256" key="5">
    <source>
        <dbReference type="SAM" id="Phobius"/>
    </source>
</evidence>